<feature type="transmembrane region" description="Helical" evidence="1">
    <location>
        <begin position="69"/>
        <end position="89"/>
    </location>
</feature>
<dbReference type="GeneID" id="8851044"/>
<dbReference type="VEuPathDB" id="AmoebaDB:NAEGRDRAFT_71747"/>
<feature type="transmembrane region" description="Helical" evidence="1">
    <location>
        <begin position="195"/>
        <end position="220"/>
    </location>
</feature>
<feature type="transmembrane region" description="Helical" evidence="1">
    <location>
        <begin position="20"/>
        <end position="48"/>
    </location>
</feature>
<keyword evidence="3" id="KW-1185">Reference proteome</keyword>
<organism evidence="3">
    <name type="scientific">Naegleria gruberi</name>
    <name type="common">Amoeba</name>
    <dbReference type="NCBI Taxonomy" id="5762"/>
    <lineage>
        <taxon>Eukaryota</taxon>
        <taxon>Discoba</taxon>
        <taxon>Heterolobosea</taxon>
        <taxon>Tetramitia</taxon>
        <taxon>Eutetramitia</taxon>
        <taxon>Vahlkampfiidae</taxon>
        <taxon>Naegleria</taxon>
    </lineage>
</organism>
<reference evidence="2 3" key="1">
    <citation type="journal article" date="2010" name="Cell">
        <title>The genome of Naegleria gruberi illuminates early eukaryotic versatility.</title>
        <authorList>
            <person name="Fritz-Laylin L.K."/>
            <person name="Prochnik S.E."/>
            <person name="Ginger M.L."/>
            <person name="Dacks J.B."/>
            <person name="Carpenter M.L."/>
            <person name="Field M.C."/>
            <person name="Kuo A."/>
            <person name="Paredez A."/>
            <person name="Chapman J."/>
            <person name="Pham J."/>
            <person name="Shu S."/>
            <person name="Neupane R."/>
            <person name="Cipriano M."/>
            <person name="Mancuso J."/>
            <person name="Tu H."/>
            <person name="Salamov A."/>
            <person name="Lindquist E."/>
            <person name="Shapiro H."/>
            <person name="Lucas S."/>
            <person name="Grigoriev I.V."/>
            <person name="Cande W.Z."/>
            <person name="Fulton C."/>
            <person name="Rokhsar D.S."/>
            <person name="Dawson S.C."/>
        </authorList>
    </citation>
    <scope>NUCLEOTIDE SEQUENCE [LARGE SCALE GENOMIC DNA]</scope>
    <source>
        <strain evidence="2 3">NEG-M</strain>
    </source>
</reference>
<evidence type="ECO:0000313" key="3">
    <source>
        <dbReference type="Proteomes" id="UP000006671"/>
    </source>
</evidence>
<dbReference type="Proteomes" id="UP000006671">
    <property type="component" value="Unassembled WGS sequence"/>
</dbReference>
<proteinExistence type="predicted"/>
<dbReference type="InParanoid" id="D2VRY4"/>
<gene>
    <name evidence="2" type="ORF">NAEGRDRAFT_71747</name>
</gene>
<keyword evidence="1" id="KW-1133">Transmembrane helix</keyword>
<dbReference type="RefSeq" id="XP_002673287.1">
    <property type="nucleotide sequence ID" value="XM_002673241.1"/>
</dbReference>
<keyword evidence="1" id="KW-0812">Transmembrane</keyword>
<protein>
    <submittedName>
        <fullName evidence="2">Predicted protein</fullName>
    </submittedName>
</protein>
<dbReference type="EMBL" id="GG738892">
    <property type="protein sequence ID" value="EFC40543.1"/>
    <property type="molecule type" value="Genomic_DNA"/>
</dbReference>
<dbReference type="AlphaFoldDB" id="D2VRY4"/>
<feature type="transmembrane region" description="Helical" evidence="1">
    <location>
        <begin position="109"/>
        <end position="138"/>
    </location>
</feature>
<dbReference type="OrthoDB" id="10485372at2759"/>
<name>D2VRY4_NAEGR</name>
<accession>D2VRY4</accession>
<evidence type="ECO:0000256" key="1">
    <source>
        <dbReference type="SAM" id="Phobius"/>
    </source>
</evidence>
<sequence length="303" mass="33887">MLAFPVATFVSSEKPLHVRVINALIYCGWAVNDWWLVVQFLFVCYIFLQTSRKLKYISEKVFKILLGSIITIPIILSVVIIGYIITVLVDQITKVQQATNDTTIKPALIFFYSLTTTIFILCVLSSLGYVIWTTVQLIRHLKQSSENSGHYLKETSKKAIIRIVIIVSLVALIAVFLCLMELISFIGEVSNVSVYFQVVSLIGKAIATWIFIVGLCILFGPISEMKRMVKNAIKAVNFEHKTNRALENSKGIEMSPNTTNTSNHQQFGTFLTASNQDNFHNLSNSSISIDSEPNTPISTISLP</sequence>
<evidence type="ECO:0000313" key="2">
    <source>
        <dbReference type="EMBL" id="EFC40543.1"/>
    </source>
</evidence>
<keyword evidence="1" id="KW-0472">Membrane</keyword>
<feature type="transmembrane region" description="Helical" evidence="1">
    <location>
        <begin position="159"/>
        <end position="183"/>
    </location>
</feature>
<dbReference type="KEGG" id="ngr:NAEGRDRAFT_71747"/>